<gene>
    <name evidence="2" type="ORF">MNBD_ACTINO02-1043</name>
</gene>
<organism evidence="2">
    <name type="scientific">hydrothermal vent metagenome</name>
    <dbReference type="NCBI Taxonomy" id="652676"/>
    <lineage>
        <taxon>unclassified sequences</taxon>
        <taxon>metagenomes</taxon>
        <taxon>ecological metagenomes</taxon>
    </lineage>
</organism>
<proteinExistence type="predicted"/>
<dbReference type="AlphaFoldDB" id="A0A3B0SI83"/>
<keyword evidence="1" id="KW-0812">Transmembrane</keyword>
<evidence type="ECO:0000256" key="1">
    <source>
        <dbReference type="SAM" id="Phobius"/>
    </source>
</evidence>
<reference evidence="2" key="1">
    <citation type="submission" date="2018-06" db="EMBL/GenBank/DDBJ databases">
        <authorList>
            <person name="Zhirakovskaya E."/>
        </authorList>
    </citation>
    <scope>NUCLEOTIDE SEQUENCE</scope>
</reference>
<feature type="transmembrane region" description="Helical" evidence="1">
    <location>
        <begin position="43"/>
        <end position="60"/>
    </location>
</feature>
<evidence type="ECO:0000313" key="2">
    <source>
        <dbReference type="EMBL" id="VAW00647.1"/>
    </source>
</evidence>
<evidence type="ECO:0008006" key="3">
    <source>
        <dbReference type="Google" id="ProtNLM"/>
    </source>
</evidence>
<dbReference type="EMBL" id="UOEK01000191">
    <property type="protein sequence ID" value="VAW00647.1"/>
    <property type="molecule type" value="Genomic_DNA"/>
</dbReference>
<keyword evidence="1" id="KW-1133">Transmembrane helix</keyword>
<name>A0A3B0SI83_9ZZZZ</name>
<sequence>MPLLLAVEETATDGVLNAEIWAIVLIAIAAAVAIVARYFKVPFTVLLVVAGLVMAALTEVDVNLSEDLIL</sequence>
<protein>
    <recommendedName>
        <fullName evidence="3">Na+/H+ antiporter</fullName>
    </recommendedName>
</protein>
<accession>A0A3B0SI83</accession>
<feature type="non-terminal residue" evidence="2">
    <location>
        <position position="70"/>
    </location>
</feature>
<feature type="transmembrane region" description="Helical" evidence="1">
    <location>
        <begin position="20"/>
        <end position="36"/>
    </location>
</feature>
<keyword evidence="1" id="KW-0472">Membrane</keyword>